<dbReference type="PROSITE" id="PS51257">
    <property type="entry name" value="PROKAR_LIPOPROTEIN"/>
    <property type="match status" value="1"/>
</dbReference>
<accession>A0A5C0UFY9</accession>
<gene>
    <name evidence="1" type="ORF">FZC34_01550</name>
</gene>
<dbReference type="RefSeq" id="WP_148971712.1">
    <property type="nucleotide sequence ID" value="NZ_CP043316.1"/>
</dbReference>
<sequence length="190" mass="20562">MKKNYIAILCILGSCASVESNPGPSRAQLAKGQNTNARKQQNADRTVVDRLAASASSMLQSGIESTQHLAQGALNAGRNLPSQGYNAAHSAAQYGYSTAQRGYSAAKDLPGKYLPTPENRKKLMDIYNLLNSLYTAFNAFYNKTPNSFNEVNYEVSLDNLIKIKGLAYSVYSGIDALQKAYASSQSLYNG</sequence>
<evidence type="ECO:0000313" key="2">
    <source>
        <dbReference type="Proteomes" id="UP000325004"/>
    </source>
</evidence>
<reference evidence="1 2" key="1">
    <citation type="submission" date="2019-08" db="EMBL/GenBank/DDBJ databases">
        <title>Highly reduced genomes of protist endosymbionts show evolutionary convergence.</title>
        <authorList>
            <person name="George E."/>
            <person name="Husnik F."/>
            <person name="Tashyreva D."/>
            <person name="Prokopchuk G."/>
            <person name="Horak A."/>
            <person name="Kwong W.K."/>
            <person name="Lukes J."/>
            <person name="Keeling P.J."/>
        </authorList>
    </citation>
    <scope>NUCLEOTIDE SEQUENCE [LARGE SCALE GENOMIC DNA]</scope>
    <source>
        <strain evidence="1">1604LC</strain>
    </source>
</reference>
<name>A0A5C0UFY9_9PROT</name>
<evidence type="ECO:0000313" key="1">
    <source>
        <dbReference type="EMBL" id="QEK38591.1"/>
    </source>
</evidence>
<protein>
    <submittedName>
        <fullName evidence="1">Uncharacterized protein</fullName>
    </submittedName>
</protein>
<dbReference type="Proteomes" id="UP000325004">
    <property type="component" value="Chromosome"/>
</dbReference>
<dbReference type="KEGG" id="cpri:FZC34_01550"/>
<dbReference type="EMBL" id="CP043316">
    <property type="protein sequence ID" value="QEK38591.1"/>
    <property type="molecule type" value="Genomic_DNA"/>
</dbReference>
<proteinExistence type="predicted"/>
<keyword evidence="2" id="KW-1185">Reference proteome</keyword>
<organism evidence="1 2">
    <name type="scientific">Candidatus Cytomitobacter primus</name>
    <dbReference type="NCBI Taxonomy" id="2066024"/>
    <lineage>
        <taxon>Bacteria</taxon>
        <taxon>Pseudomonadati</taxon>
        <taxon>Pseudomonadota</taxon>
        <taxon>Alphaproteobacteria</taxon>
        <taxon>Holosporales</taxon>
        <taxon>Holosporaceae</taxon>
        <taxon>Candidatus Cytomitobacter</taxon>
    </lineage>
</organism>
<dbReference type="AlphaFoldDB" id="A0A5C0UFY9"/>